<name>A0A2T5F0W4_VIBSP</name>
<evidence type="ECO:0008006" key="3">
    <source>
        <dbReference type="Google" id="ProtNLM"/>
    </source>
</evidence>
<organism evidence="1 2">
    <name type="scientific">Vibrio splendidus</name>
    <dbReference type="NCBI Taxonomy" id="29497"/>
    <lineage>
        <taxon>Bacteria</taxon>
        <taxon>Pseudomonadati</taxon>
        <taxon>Pseudomonadota</taxon>
        <taxon>Gammaproteobacteria</taxon>
        <taxon>Vibrionales</taxon>
        <taxon>Vibrionaceae</taxon>
        <taxon>Vibrio</taxon>
    </lineage>
</organism>
<dbReference type="EMBL" id="PIFK01000003">
    <property type="protein sequence ID" value="PTP39370.1"/>
    <property type="molecule type" value="Genomic_DNA"/>
</dbReference>
<reference evidence="1 2" key="1">
    <citation type="submission" date="2017-11" db="EMBL/GenBank/DDBJ databases">
        <title>Population delineation of vibrios coincides with oyster pathogenicity.</title>
        <authorList>
            <person name="Bruto M."/>
            <person name="Labreuche Y."/>
            <person name="James A."/>
            <person name="Piel D."/>
            <person name="Chenivesse S."/>
            <person name="Petton B."/>
            <person name="Polz M.F."/>
            <person name="Le Roux F."/>
        </authorList>
    </citation>
    <scope>NUCLEOTIDE SEQUENCE [LARGE SCALE GENOMIC DNA]</scope>
    <source>
        <strain evidence="1 2">FF_144</strain>
    </source>
</reference>
<accession>A0A2T5F0W4</accession>
<comment type="caution">
    <text evidence="1">The sequence shown here is derived from an EMBL/GenBank/DDBJ whole genome shotgun (WGS) entry which is preliminary data.</text>
</comment>
<protein>
    <recommendedName>
        <fullName evidence="3">DUF2913 domain-containing protein</fullName>
    </recommendedName>
</protein>
<proteinExistence type="predicted"/>
<evidence type="ECO:0000313" key="2">
    <source>
        <dbReference type="Proteomes" id="UP000244197"/>
    </source>
</evidence>
<dbReference type="Pfam" id="PF11140">
    <property type="entry name" value="DUF2913"/>
    <property type="match status" value="1"/>
</dbReference>
<sequence>MLDNSYHKLLQTTFENTLLHLYLQVNNSNSFVKEEQRNKIIIDFLKPKVKQARYSKIKKKLKTVCLMKNKFGSIEKHLDDILSQYSTVETKNDVEKLYSLLEDFEIAGMKTKLIEETPQQESDVVYLDRAHIDNCFCDDGNSQVAPISLFIHTEDLSVFLKCLTDQLFFKFEKKQVNEELKNYHYQLHPIH</sequence>
<dbReference type="AlphaFoldDB" id="A0A2T5F0W4"/>
<dbReference type="RefSeq" id="WP_108187166.1">
    <property type="nucleotide sequence ID" value="NZ_PIFK01000003.1"/>
</dbReference>
<dbReference type="InterPro" id="IPR021316">
    <property type="entry name" value="DUF2913"/>
</dbReference>
<evidence type="ECO:0000313" key="1">
    <source>
        <dbReference type="EMBL" id="PTP39370.1"/>
    </source>
</evidence>
<gene>
    <name evidence="1" type="ORF">CWO07_02045</name>
</gene>
<dbReference type="Proteomes" id="UP000244197">
    <property type="component" value="Unassembled WGS sequence"/>
</dbReference>